<dbReference type="Proteomes" id="UP000193411">
    <property type="component" value="Unassembled WGS sequence"/>
</dbReference>
<organism evidence="1 2">
    <name type="scientific">Catenaria anguillulae PL171</name>
    <dbReference type="NCBI Taxonomy" id="765915"/>
    <lineage>
        <taxon>Eukaryota</taxon>
        <taxon>Fungi</taxon>
        <taxon>Fungi incertae sedis</taxon>
        <taxon>Blastocladiomycota</taxon>
        <taxon>Blastocladiomycetes</taxon>
        <taxon>Blastocladiales</taxon>
        <taxon>Catenariaceae</taxon>
        <taxon>Catenaria</taxon>
    </lineage>
</organism>
<proteinExistence type="predicted"/>
<protein>
    <submittedName>
        <fullName evidence="1">Uncharacterized protein</fullName>
    </submittedName>
</protein>
<evidence type="ECO:0000313" key="1">
    <source>
        <dbReference type="EMBL" id="ORZ37886.1"/>
    </source>
</evidence>
<gene>
    <name evidence="1" type="ORF">BCR44DRAFT_1511587</name>
</gene>
<sequence>MPAESQRQRRPHHRIRVSGWTTRRYKTLRVQKGRSPTTTEHVFPDQTSLVNPLRYQHTTDPPHALLNRHRRSRLLGAYCHHLLPCSNRRRPSFGRELVILCCVTDSVRVEHLHDPIRNRASCNGYFDHRNVRANDFFVNQGLGNFDVVCSARRENIATSRKRCWCCECRHACWRSRCCCCHGCRPSLQNLNHQSTQHALPDPTHSPHRPGSCPCPLCSHRAGPAIQQRCDDIGHRDRHQHGRNGHRNTSIDHDECICLGNHVCHDCSPDCFVDNDECRQDFDECVGRACIDRSRKEECRRVQQGRARVVVVAAAMGAGAMLV</sequence>
<evidence type="ECO:0000313" key="2">
    <source>
        <dbReference type="Proteomes" id="UP000193411"/>
    </source>
</evidence>
<dbReference type="EMBL" id="MCFL01000011">
    <property type="protein sequence ID" value="ORZ37886.1"/>
    <property type="molecule type" value="Genomic_DNA"/>
</dbReference>
<reference evidence="1 2" key="1">
    <citation type="submission" date="2016-07" db="EMBL/GenBank/DDBJ databases">
        <title>Pervasive Adenine N6-methylation of Active Genes in Fungi.</title>
        <authorList>
            <consortium name="DOE Joint Genome Institute"/>
            <person name="Mondo S.J."/>
            <person name="Dannebaum R.O."/>
            <person name="Kuo R.C."/>
            <person name="Labutti K."/>
            <person name="Haridas S."/>
            <person name="Kuo A."/>
            <person name="Salamov A."/>
            <person name="Ahrendt S.R."/>
            <person name="Lipzen A."/>
            <person name="Sullivan W."/>
            <person name="Andreopoulos W.B."/>
            <person name="Clum A."/>
            <person name="Lindquist E."/>
            <person name="Daum C."/>
            <person name="Ramamoorthy G.K."/>
            <person name="Gryganskyi A."/>
            <person name="Culley D."/>
            <person name="Magnuson J.K."/>
            <person name="James T.Y."/>
            <person name="O'Malley M.A."/>
            <person name="Stajich J.E."/>
            <person name="Spatafora J.W."/>
            <person name="Visel A."/>
            <person name="Grigoriev I.V."/>
        </authorList>
    </citation>
    <scope>NUCLEOTIDE SEQUENCE [LARGE SCALE GENOMIC DNA]</scope>
    <source>
        <strain evidence="1 2">PL171</strain>
    </source>
</reference>
<keyword evidence="2" id="KW-1185">Reference proteome</keyword>
<accession>A0A1Y2HTD9</accession>
<dbReference type="AlphaFoldDB" id="A0A1Y2HTD9"/>
<comment type="caution">
    <text evidence="1">The sequence shown here is derived from an EMBL/GenBank/DDBJ whole genome shotgun (WGS) entry which is preliminary data.</text>
</comment>
<name>A0A1Y2HTD9_9FUNG</name>